<feature type="transmembrane region" description="Helical" evidence="1">
    <location>
        <begin position="130"/>
        <end position="151"/>
    </location>
</feature>
<sequence>MMGLNLLFVAMKLFFGVYYRSFWFGTLGVYYIMLAFMRFMLLNHVNRVGIGTEILPEWRNYRICGGMLVLMTIALSGMVILVVRKNESYNYAGYLIYVVAMYAFYNIISTVRDVIKFKRYHSPVMSASKFIKLASALVSMLALETAMLMQFDVDKNPESFRRNMTAATEGTVCVIVLILAAYMIVHSTREIRKLRNSPKEGRVLRF</sequence>
<organism evidence="2">
    <name type="scientific">uncultured bacterium scaffold00090</name>
    <dbReference type="NCBI Taxonomy" id="1132476"/>
    <lineage>
        <taxon>Bacteria</taxon>
        <taxon>environmental samples</taxon>
    </lineage>
</organism>
<dbReference type="EMBL" id="JQ335998">
    <property type="protein sequence ID" value="AFN84550.1"/>
    <property type="molecule type" value="Genomic_DNA"/>
</dbReference>
<keyword evidence="1" id="KW-0472">Membrane</keyword>
<feature type="transmembrane region" description="Helical" evidence="1">
    <location>
        <begin position="20"/>
        <end position="42"/>
    </location>
</feature>
<protein>
    <submittedName>
        <fullName evidence="2">Uncharacterized protein</fullName>
    </submittedName>
</protein>
<dbReference type="AlphaFoldDB" id="I7AVE7"/>
<keyword evidence="1" id="KW-1133">Transmembrane helix</keyword>
<proteinExistence type="predicted"/>
<evidence type="ECO:0000256" key="1">
    <source>
        <dbReference type="SAM" id="Phobius"/>
    </source>
</evidence>
<keyword evidence="1" id="KW-0812">Transmembrane</keyword>
<evidence type="ECO:0000313" key="2">
    <source>
        <dbReference type="EMBL" id="AFN84550.1"/>
    </source>
</evidence>
<feature type="transmembrane region" description="Helical" evidence="1">
    <location>
        <begin position="163"/>
        <end position="185"/>
    </location>
</feature>
<accession>I7AVE7</accession>
<reference evidence="2" key="1">
    <citation type="submission" date="2011-12" db="EMBL/GenBank/DDBJ databases">
        <authorList>
            <person name="Lu H.-P."/>
            <person name="Wang Y.-B."/>
            <person name="Huang S.-W."/>
            <person name="Lin C.-Y."/>
            <person name="Wu M."/>
            <person name="Hsieh C.-H."/>
            <person name="Yu H.-T."/>
        </authorList>
    </citation>
    <scope>NUCLEOTIDE SEQUENCE</scope>
</reference>
<feature type="transmembrane region" description="Helical" evidence="1">
    <location>
        <begin position="89"/>
        <end position="109"/>
    </location>
</feature>
<reference evidence="2" key="2">
    <citation type="journal article" date="2012" name="BMC Genomics">
        <title>Metagenomic analysis reveals a functional signature for biomass degradation by cecal microbiota in the leaf-eating flying squirrel (Petaurista alborufus lena).</title>
        <authorList>
            <person name="Lu H.P."/>
            <person name="Wang Y.B."/>
            <person name="Huang S.W."/>
            <person name="Lin C.Y."/>
            <person name="Wu M."/>
            <person name="Hsieh C.H."/>
            <person name="Yu H.T."/>
        </authorList>
    </citation>
    <scope>NUCLEOTIDE SEQUENCE</scope>
</reference>
<feature type="transmembrane region" description="Helical" evidence="1">
    <location>
        <begin position="63"/>
        <end position="83"/>
    </location>
</feature>
<name>I7AVE7_9BACT</name>